<dbReference type="Pfam" id="PF00008">
    <property type="entry name" value="EGF"/>
    <property type="match status" value="2"/>
</dbReference>
<feature type="disulfide bond" evidence="6">
    <location>
        <begin position="119"/>
        <end position="128"/>
    </location>
</feature>
<dbReference type="STRING" id="283909.R7UU84"/>
<dbReference type="Gene3D" id="2.10.25.10">
    <property type="entry name" value="Laminin"/>
    <property type="match status" value="3"/>
</dbReference>
<dbReference type="GO" id="GO:0005509">
    <property type="term" value="F:calcium ion binding"/>
    <property type="evidence" value="ECO:0007669"/>
    <property type="project" value="InterPro"/>
</dbReference>
<protein>
    <recommendedName>
        <fullName evidence="7">EGF-like domain-containing protein</fullName>
    </recommendedName>
</protein>
<evidence type="ECO:0000256" key="1">
    <source>
        <dbReference type="ARBA" id="ARBA00022536"/>
    </source>
</evidence>
<evidence type="ECO:0000259" key="7">
    <source>
        <dbReference type="PROSITE" id="PS50026"/>
    </source>
</evidence>
<keyword evidence="2" id="KW-0732">Signal</keyword>
<reference evidence="8 10" key="2">
    <citation type="journal article" date="2013" name="Nature">
        <title>Insights into bilaterian evolution from three spiralian genomes.</title>
        <authorList>
            <person name="Simakov O."/>
            <person name="Marletaz F."/>
            <person name="Cho S.J."/>
            <person name="Edsinger-Gonzales E."/>
            <person name="Havlak P."/>
            <person name="Hellsten U."/>
            <person name="Kuo D.H."/>
            <person name="Larsson T."/>
            <person name="Lv J."/>
            <person name="Arendt D."/>
            <person name="Savage R."/>
            <person name="Osoegawa K."/>
            <person name="de Jong P."/>
            <person name="Grimwood J."/>
            <person name="Chapman J.A."/>
            <person name="Shapiro H."/>
            <person name="Aerts A."/>
            <person name="Otillar R.P."/>
            <person name="Terry A.Y."/>
            <person name="Boore J.L."/>
            <person name="Grigoriev I.V."/>
            <person name="Lindberg D.R."/>
            <person name="Seaver E.C."/>
            <person name="Weisblat D.A."/>
            <person name="Putnam N.H."/>
            <person name="Rokhsar D.S."/>
        </authorList>
    </citation>
    <scope>NUCLEOTIDE SEQUENCE</scope>
    <source>
        <strain evidence="8 10">I ESC-2004</strain>
    </source>
</reference>
<dbReference type="EnsemblMetazoa" id="CapteT121359">
    <property type="protein sequence ID" value="CapteP121359"/>
    <property type="gene ID" value="CapteG121359"/>
</dbReference>
<feature type="domain" description="EGF-like" evidence="7">
    <location>
        <begin position="45"/>
        <end position="81"/>
    </location>
</feature>
<dbReference type="InterPro" id="IPR000742">
    <property type="entry name" value="EGF"/>
</dbReference>
<reference evidence="9" key="3">
    <citation type="submission" date="2015-06" db="UniProtKB">
        <authorList>
            <consortium name="EnsemblMetazoa"/>
        </authorList>
    </citation>
    <scope>IDENTIFICATION</scope>
</reference>
<dbReference type="SUPFAM" id="SSF57196">
    <property type="entry name" value="EGF/Laminin"/>
    <property type="match status" value="2"/>
</dbReference>
<reference evidence="10" key="1">
    <citation type="submission" date="2012-12" db="EMBL/GenBank/DDBJ databases">
        <authorList>
            <person name="Hellsten U."/>
            <person name="Grimwood J."/>
            <person name="Chapman J.A."/>
            <person name="Shapiro H."/>
            <person name="Aerts A."/>
            <person name="Otillar R.P."/>
            <person name="Terry A.Y."/>
            <person name="Boore J.L."/>
            <person name="Simakov O."/>
            <person name="Marletaz F."/>
            <person name="Cho S.-J."/>
            <person name="Edsinger-Gonzales E."/>
            <person name="Havlak P."/>
            <person name="Kuo D.-H."/>
            <person name="Larsson T."/>
            <person name="Lv J."/>
            <person name="Arendt D."/>
            <person name="Savage R."/>
            <person name="Osoegawa K."/>
            <person name="de Jong P."/>
            <person name="Lindberg D.R."/>
            <person name="Seaver E.C."/>
            <person name="Weisblat D.A."/>
            <person name="Putnam N.H."/>
            <person name="Grigoriev I.V."/>
            <person name="Rokhsar D.S."/>
        </authorList>
    </citation>
    <scope>NUCLEOTIDE SEQUENCE</scope>
    <source>
        <strain evidence="10">I ESC-2004</strain>
    </source>
</reference>
<organism evidence="8">
    <name type="scientific">Capitella teleta</name>
    <name type="common">Polychaete worm</name>
    <dbReference type="NCBI Taxonomy" id="283909"/>
    <lineage>
        <taxon>Eukaryota</taxon>
        <taxon>Metazoa</taxon>
        <taxon>Spiralia</taxon>
        <taxon>Lophotrochozoa</taxon>
        <taxon>Annelida</taxon>
        <taxon>Polychaeta</taxon>
        <taxon>Sedentaria</taxon>
        <taxon>Scolecida</taxon>
        <taxon>Capitellidae</taxon>
        <taxon>Capitella</taxon>
    </lineage>
</organism>
<dbReference type="InterPro" id="IPR001881">
    <property type="entry name" value="EGF-like_Ca-bd_dom"/>
</dbReference>
<gene>
    <name evidence="8" type="ORF">CAPTEDRAFT_121359</name>
</gene>
<keyword evidence="3" id="KW-0677">Repeat</keyword>
<name>R7UU84_CAPTE</name>
<dbReference type="PANTHER" id="PTHR24049">
    <property type="entry name" value="CRUMBS FAMILY MEMBER"/>
    <property type="match status" value="1"/>
</dbReference>
<dbReference type="PROSITE" id="PS50026">
    <property type="entry name" value="EGF_3"/>
    <property type="match status" value="2"/>
</dbReference>
<dbReference type="Proteomes" id="UP000014760">
    <property type="component" value="Unassembled WGS sequence"/>
</dbReference>
<evidence type="ECO:0000313" key="9">
    <source>
        <dbReference type="EnsemblMetazoa" id="CapteP121359"/>
    </source>
</evidence>
<sequence length="132" mass="14456">DACYTTRCYNGLTCVVDPNESNGYRCEGECNPGFLGSDCRSRNDFAQGCTRKPCQNSGWCVQTGINHVCRCRLGYSGDECQYRKKCNAGVCVDDDACSSDPCLNGGTCTLSENSFNCECPENFEGEHCETEC</sequence>
<dbReference type="EMBL" id="KB300259">
    <property type="protein sequence ID" value="ELU06961.1"/>
    <property type="molecule type" value="Genomic_DNA"/>
</dbReference>
<dbReference type="OrthoDB" id="6066851at2759"/>
<dbReference type="SMART" id="SM00179">
    <property type="entry name" value="EGF_CA"/>
    <property type="match status" value="2"/>
</dbReference>
<dbReference type="InterPro" id="IPR051022">
    <property type="entry name" value="Notch_Cell-Fate_Det"/>
</dbReference>
<dbReference type="EMBL" id="AMQN01007237">
    <property type="status" value="NOT_ANNOTATED_CDS"/>
    <property type="molecule type" value="Genomic_DNA"/>
</dbReference>
<keyword evidence="5" id="KW-0325">Glycoprotein</keyword>
<evidence type="ECO:0000256" key="5">
    <source>
        <dbReference type="ARBA" id="ARBA00023180"/>
    </source>
</evidence>
<keyword evidence="1 6" id="KW-0245">EGF-like domain</keyword>
<accession>R7UU84</accession>
<dbReference type="CDD" id="cd00054">
    <property type="entry name" value="EGF_CA"/>
    <property type="match status" value="1"/>
</dbReference>
<evidence type="ECO:0000256" key="3">
    <source>
        <dbReference type="ARBA" id="ARBA00022737"/>
    </source>
</evidence>
<evidence type="ECO:0000256" key="6">
    <source>
        <dbReference type="PROSITE-ProRule" id="PRU00076"/>
    </source>
</evidence>
<evidence type="ECO:0000256" key="4">
    <source>
        <dbReference type="ARBA" id="ARBA00023157"/>
    </source>
</evidence>
<feature type="domain" description="EGF-like" evidence="7">
    <location>
        <begin position="93"/>
        <end position="129"/>
    </location>
</feature>
<evidence type="ECO:0000256" key="2">
    <source>
        <dbReference type="ARBA" id="ARBA00022729"/>
    </source>
</evidence>
<dbReference type="SMART" id="SM00181">
    <property type="entry name" value="EGF"/>
    <property type="match status" value="3"/>
</dbReference>
<evidence type="ECO:0000313" key="10">
    <source>
        <dbReference type="Proteomes" id="UP000014760"/>
    </source>
</evidence>
<evidence type="ECO:0000313" key="8">
    <source>
        <dbReference type="EMBL" id="ELU06961.1"/>
    </source>
</evidence>
<proteinExistence type="predicted"/>
<dbReference type="PROSITE" id="PS00022">
    <property type="entry name" value="EGF_1"/>
    <property type="match status" value="2"/>
</dbReference>
<feature type="disulfide bond" evidence="6">
    <location>
        <begin position="71"/>
        <end position="80"/>
    </location>
</feature>
<dbReference type="AlphaFoldDB" id="R7UU84"/>
<dbReference type="PRINTS" id="PR00010">
    <property type="entry name" value="EGFBLOOD"/>
</dbReference>
<feature type="non-terminal residue" evidence="8">
    <location>
        <position position="1"/>
    </location>
</feature>
<dbReference type="OMA" id="NDCENDI"/>
<keyword evidence="4 6" id="KW-1015">Disulfide bond</keyword>
<dbReference type="HOGENOM" id="CLU_004826_6_1_1"/>
<dbReference type="FunFam" id="2.10.25.10:FF:000255">
    <property type="entry name" value="Sushi, nidogen and EGF-like domains 1"/>
    <property type="match status" value="1"/>
</dbReference>
<dbReference type="PROSITE" id="PS01186">
    <property type="entry name" value="EGF_2"/>
    <property type="match status" value="1"/>
</dbReference>
<keyword evidence="10" id="KW-1185">Reference proteome</keyword>
<comment type="caution">
    <text evidence="6">Lacks conserved residue(s) required for the propagation of feature annotation.</text>
</comment>